<feature type="transmembrane region" description="Helical" evidence="6">
    <location>
        <begin position="119"/>
        <end position="140"/>
    </location>
</feature>
<dbReference type="OrthoDB" id="5611741at2"/>
<feature type="transmembrane region" description="Helical" evidence="6">
    <location>
        <begin position="95"/>
        <end position="113"/>
    </location>
</feature>
<keyword evidence="4 6" id="KW-1133">Transmembrane helix</keyword>
<keyword evidence="2" id="KW-1003">Cell membrane</keyword>
<evidence type="ECO:0000256" key="2">
    <source>
        <dbReference type="ARBA" id="ARBA00022475"/>
    </source>
</evidence>
<dbReference type="InterPro" id="IPR042094">
    <property type="entry name" value="T2SS_GspF_sf"/>
</dbReference>
<dbReference type="Proteomes" id="UP000278332">
    <property type="component" value="Unassembled WGS sequence"/>
</dbReference>
<evidence type="ECO:0000256" key="4">
    <source>
        <dbReference type="ARBA" id="ARBA00022989"/>
    </source>
</evidence>
<dbReference type="RefSeq" id="WP_025259675.1">
    <property type="nucleotide sequence ID" value="NZ_BLVX01000004.1"/>
</dbReference>
<proteinExistence type="predicted"/>
<dbReference type="EMBL" id="BLWA01000001">
    <property type="protein sequence ID" value="GFM90521.1"/>
    <property type="molecule type" value="Genomic_DNA"/>
</dbReference>
<dbReference type="Pfam" id="PF00482">
    <property type="entry name" value="T2SSF"/>
    <property type="match status" value="1"/>
</dbReference>
<dbReference type="InterPro" id="IPR018076">
    <property type="entry name" value="T2SS_GspF_dom"/>
</dbReference>
<dbReference type="GO" id="GO:0005886">
    <property type="term" value="C:plasma membrane"/>
    <property type="evidence" value="ECO:0007669"/>
    <property type="project" value="UniProtKB-SubCell"/>
</dbReference>
<feature type="transmembrane region" description="Helical" evidence="6">
    <location>
        <begin position="305"/>
        <end position="322"/>
    </location>
</feature>
<keyword evidence="5 6" id="KW-0472">Membrane</keyword>
<reference evidence="9 10" key="1">
    <citation type="submission" date="2018-08" db="EMBL/GenBank/DDBJ databases">
        <title>Recombination of ecologically and evolutionarily significant loci maintains genetic cohesion in the Pseudomonas syringae species complex.</title>
        <authorList>
            <person name="Dillon M."/>
            <person name="Thakur S."/>
            <person name="Almeida R.N.D."/>
            <person name="Weir B.S."/>
            <person name="Guttman D.S."/>
        </authorList>
    </citation>
    <scope>NUCLEOTIDE SEQUENCE [LARGE SCALE GENOMIC DNA]</scope>
    <source>
        <strain evidence="9 10">ICMP 6917</strain>
    </source>
</reference>
<gene>
    <name evidence="9" type="ORF">ALP84_00233</name>
    <name evidence="8" type="ORF">PSCICP_04930</name>
</gene>
<dbReference type="Proteomes" id="UP000614982">
    <property type="component" value="Unassembled WGS sequence"/>
</dbReference>
<keyword evidence="3 6" id="KW-0812">Transmembrane</keyword>
<dbReference type="Gene3D" id="1.20.81.30">
    <property type="entry name" value="Type II secretion system (T2SS), domain F"/>
    <property type="match status" value="1"/>
</dbReference>
<keyword evidence="11" id="KW-1185">Reference proteome</keyword>
<name>A0A3M4W5A3_PSECI</name>
<feature type="transmembrane region" description="Helical" evidence="6">
    <location>
        <begin position="6"/>
        <end position="24"/>
    </location>
</feature>
<reference evidence="8 11" key="2">
    <citation type="submission" date="2020-05" db="EMBL/GenBank/DDBJ databases">
        <title>Genetic diversity of Pseudomonas cichorii.</title>
        <authorList>
            <person name="Tani S."/>
            <person name="Yagi H."/>
            <person name="Hashimoto S."/>
            <person name="Iiyama K."/>
            <person name="Furuya N."/>
        </authorList>
    </citation>
    <scope>NUCLEOTIDE SEQUENCE [LARGE SCALE GENOMIC DNA]</scope>
    <source>
        <strain evidence="8 11">LMG 2162</strain>
    </source>
</reference>
<evidence type="ECO:0000313" key="9">
    <source>
        <dbReference type="EMBL" id="RMR59204.1"/>
    </source>
</evidence>
<accession>A0A3M4W5A3</accession>
<feature type="transmembrane region" description="Helical" evidence="6">
    <location>
        <begin position="267"/>
        <end position="285"/>
    </location>
</feature>
<evidence type="ECO:0000259" key="7">
    <source>
        <dbReference type="Pfam" id="PF00482"/>
    </source>
</evidence>
<dbReference type="PANTHER" id="PTHR35007">
    <property type="entry name" value="INTEGRAL MEMBRANE PROTEIN-RELATED"/>
    <property type="match status" value="1"/>
</dbReference>
<evidence type="ECO:0000313" key="10">
    <source>
        <dbReference type="Proteomes" id="UP000278332"/>
    </source>
</evidence>
<dbReference type="GeneID" id="93658748"/>
<comment type="caution">
    <text evidence="9">The sequence shown here is derived from an EMBL/GenBank/DDBJ whole genome shotgun (WGS) entry which is preliminary data.</text>
</comment>
<sequence>MQAVLDLLTLLVFACVMFAFYGLLSLSKRRQRAAESAARLEQLLRDKVTVNAPKTEVESIMREMQSAPLGHIPVLGTHITHLWINLNLLGWRKTLKGRVIAFGIGGFFAGVLIGRDTPIPLLFGSLIAVFAAIALFTLFYRQALAKYHKQLRQSLPEAIDSITRTCRAGVPISNAFALVADHLSGPLSVEFAIIDHWLRLGVPLRRVMQDSTLRVPLAEYRFFAVILIINQEAGGRLGETLDRLSTTLRDRHELQLKILSKTSEARASSKIVSSLVPAMLGYMYINAPQDFRFLLNDPTGNMVLFYALASVTLGLVINHLMVSRVG</sequence>
<dbReference type="EMBL" id="RBRY01000062">
    <property type="protein sequence ID" value="RMR59204.1"/>
    <property type="molecule type" value="Genomic_DNA"/>
</dbReference>
<evidence type="ECO:0000313" key="8">
    <source>
        <dbReference type="EMBL" id="GFM90521.1"/>
    </source>
</evidence>
<protein>
    <submittedName>
        <fullName evidence="8">Secretion protein F</fullName>
    </submittedName>
</protein>
<dbReference type="AlphaFoldDB" id="A0A3M4W5A3"/>
<evidence type="ECO:0000256" key="1">
    <source>
        <dbReference type="ARBA" id="ARBA00004651"/>
    </source>
</evidence>
<feature type="domain" description="Type II secretion system protein GspF" evidence="7">
    <location>
        <begin position="159"/>
        <end position="284"/>
    </location>
</feature>
<dbReference type="PANTHER" id="PTHR35007:SF1">
    <property type="entry name" value="PILUS ASSEMBLY PROTEIN"/>
    <property type="match status" value="1"/>
</dbReference>
<comment type="subcellular location">
    <subcellularLocation>
        <location evidence="1">Cell membrane</location>
        <topology evidence="1">Multi-pass membrane protein</topology>
    </subcellularLocation>
</comment>
<evidence type="ECO:0000256" key="3">
    <source>
        <dbReference type="ARBA" id="ARBA00022692"/>
    </source>
</evidence>
<evidence type="ECO:0000313" key="11">
    <source>
        <dbReference type="Proteomes" id="UP000614982"/>
    </source>
</evidence>
<organism evidence="9 10">
    <name type="scientific">Pseudomonas cichorii</name>
    <dbReference type="NCBI Taxonomy" id="36746"/>
    <lineage>
        <taxon>Bacteria</taxon>
        <taxon>Pseudomonadati</taxon>
        <taxon>Pseudomonadota</taxon>
        <taxon>Gammaproteobacteria</taxon>
        <taxon>Pseudomonadales</taxon>
        <taxon>Pseudomonadaceae</taxon>
        <taxon>Pseudomonas</taxon>
    </lineage>
</organism>
<evidence type="ECO:0000256" key="5">
    <source>
        <dbReference type="ARBA" id="ARBA00023136"/>
    </source>
</evidence>
<evidence type="ECO:0000256" key="6">
    <source>
        <dbReference type="SAM" id="Phobius"/>
    </source>
</evidence>